<gene>
    <name evidence="3" type="ORF">Pan44_03760</name>
</gene>
<dbReference type="InParanoid" id="A0A517S8B3"/>
<accession>A0A517S8B3</accession>
<dbReference type="Pfam" id="PF07963">
    <property type="entry name" value="N_methyl"/>
    <property type="match status" value="1"/>
</dbReference>
<dbReference type="Proteomes" id="UP000315700">
    <property type="component" value="Chromosome"/>
</dbReference>
<dbReference type="Gene3D" id="3.30.700.10">
    <property type="entry name" value="Glycoprotein, Type 4 Pilin"/>
    <property type="match status" value="1"/>
</dbReference>
<dbReference type="PANTHER" id="PTHR30093:SF2">
    <property type="entry name" value="TYPE II SECRETION SYSTEM PROTEIN H"/>
    <property type="match status" value="1"/>
</dbReference>
<organism evidence="3 4">
    <name type="scientific">Caulifigura coniformis</name>
    <dbReference type="NCBI Taxonomy" id="2527983"/>
    <lineage>
        <taxon>Bacteria</taxon>
        <taxon>Pseudomonadati</taxon>
        <taxon>Planctomycetota</taxon>
        <taxon>Planctomycetia</taxon>
        <taxon>Planctomycetales</taxon>
        <taxon>Planctomycetaceae</taxon>
        <taxon>Caulifigura</taxon>
    </lineage>
</organism>
<evidence type="ECO:0000313" key="4">
    <source>
        <dbReference type="Proteomes" id="UP000315700"/>
    </source>
</evidence>
<dbReference type="PANTHER" id="PTHR30093">
    <property type="entry name" value="GENERAL SECRETION PATHWAY PROTEIN G"/>
    <property type="match status" value="1"/>
</dbReference>
<evidence type="ECO:0000256" key="1">
    <source>
        <dbReference type="SAM" id="Phobius"/>
    </source>
</evidence>
<proteinExistence type="predicted"/>
<protein>
    <submittedName>
        <fullName evidence="3">Putative major pilin subunit</fullName>
    </submittedName>
</protein>
<dbReference type="SUPFAM" id="SSF54523">
    <property type="entry name" value="Pili subunits"/>
    <property type="match status" value="1"/>
</dbReference>
<dbReference type="RefSeq" id="WP_145026674.1">
    <property type="nucleotide sequence ID" value="NZ_CP036271.1"/>
</dbReference>
<evidence type="ECO:0000313" key="3">
    <source>
        <dbReference type="EMBL" id="QDT52366.1"/>
    </source>
</evidence>
<keyword evidence="1" id="KW-0812">Transmembrane</keyword>
<dbReference type="InterPro" id="IPR027558">
    <property type="entry name" value="Pre_pil_HX9DG_C"/>
</dbReference>
<dbReference type="InterPro" id="IPR012902">
    <property type="entry name" value="N_methyl_site"/>
</dbReference>
<keyword evidence="4" id="KW-1185">Reference proteome</keyword>
<dbReference type="InterPro" id="IPR045584">
    <property type="entry name" value="Pilin-like"/>
</dbReference>
<keyword evidence="1" id="KW-1133">Transmembrane helix</keyword>
<dbReference type="OrthoDB" id="214579at2"/>
<feature type="domain" description="DUF1559" evidence="2">
    <location>
        <begin position="41"/>
        <end position="319"/>
    </location>
</feature>
<dbReference type="AlphaFoldDB" id="A0A517S8B3"/>
<dbReference type="NCBIfam" id="TIGR04294">
    <property type="entry name" value="pre_pil_HX9DG"/>
    <property type="match status" value="1"/>
</dbReference>
<dbReference type="InterPro" id="IPR011453">
    <property type="entry name" value="DUF1559"/>
</dbReference>
<dbReference type="Pfam" id="PF07596">
    <property type="entry name" value="SBP_bac_10"/>
    <property type="match status" value="1"/>
</dbReference>
<evidence type="ECO:0000259" key="2">
    <source>
        <dbReference type="Pfam" id="PF07596"/>
    </source>
</evidence>
<dbReference type="EMBL" id="CP036271">
    <property type="protein sequence ID" value="QDT52366.1"/>
    <property type="molecule type" value="Genomic_DNA"/>
</dbReference>
<name>A0A517S8B3_9PLAN</name>
<feature type="transmembrane region" description="Helical" evidence="1">
    <location>
        <begin position="20"/>
        <end position="40"/>
    </location>
</feature>
<reference evidence="3 4" key="1">
    <citation type="submission" date="2019-02" db="EMBL/GenBank/DDBJ databases">
        <title>Deep-cultivation of Planctomycetes and their phenomic and genomic characterization uncovers novel biology.</title>
        <authorList>
            <person name="Wiegand S."/>
            <person name="Jogler M."/>
            <person name="Boedeker C."/>
            <person name="Pinto D."/>
            <person name="Vollmers J."/>
            <person name="Rivas-Marin E."/>
            <person name="Kohn T."/>
            <person name="Peeters S.H."/>
            <person name="Heuer A."/>
            <person name="Rast P."/>
            <person name="Oberbeckmann S."/>
            <person name="Bunk B."/>
            <person name="Jeske O."/>
            <person name="Meyerdierks A."/>
            <person name="Storesund J.E."/>
            <person name="Kallscheuer N."/>
            <person name="Luecker S."/>
            <person name="Lage O.M."/>
            <person name="Pohl T."/>
            <person name="Merkel B.J."/>
            <person name="Hornburger P."/>
            <person name="Mueller R.-W."/>
            <person name="Bruemmer F."/>
            <person name="Labrenz M."/>
            <person name="Spormann A.M."/>
            <person name="Op den Camp H."/>
            <person name="Overmann J."/>
            <person name="Amann R."/>
            <person name="Jetten M.S.M."/>
            <person name="Mascher T."/>
            <person name="Medema M.H."/>
            <person name="Devos D.P."/>
            <person name="Kaster A.-K."/>
            <person name="Ovreas L."/>
            <person name="Rohde M."/>
            <person name="Galperin M.Y."/>
            <person name="Jogler C."/>
        </authorList>
    </citation>
    <scope>NUCLEOTIDE SEQUENCE [LARGE SCALE GENOMIC DNA]</scope>
    <source>
        <strain evidence="3 4">Pan44</strain>
    </source>
</reference>
<sequence length="353" mass="38132">MSLRHIRRAEPLRSPGFTLIELLVVIAIIAILIALLLPAVQQAREAARRTQCKNNLKQIGLAMHNYHDVYNAFPPAYISRTPCLTTAAWTGNCNIGELGLYSWGAFILPYVDQAPLFNLLNVGNVYLETNLANATTRTALQTALPAFSCASDPGPALNDFVAASNRYNFRVTDGTNPYSIAKSNYAMMANAWDSTTPHVYPVQYGPAHGLGFANSKINFRDITDGSSNTILVGERAFIYKNANKVGGATVIGFSASNNVQDTSYGQKGNSMAAVGLTYNGINALVGGEHDVRGFSSNHVGGAHFVMGDGAVRFISENIDYVKGTVSVTNYFQIADTTYQKLALRDDGKPVGEF</sequence>
<dbReference type="KEGG" id="ccos:Pan44_03760"/>
<dbReference type="NCBIfam" id="TIGR02532">
    <property type="entry name" value="IV_pilin_GFxxxE"/>
    <property type="match status" value="1"/>
</dbReference>
<keyword evidence="1" id="KW-0472">Membrane</keyword>